<protein>
    <submittedName>
        <fullName evidence="1">Uncharacterized protein</fullName>
    </submittedName>
</protein>
<reference evidence="1" key="2">
    <citation type="journal article" date="2021" name="World Allergy Organ. J.">
        <title>Chromosome-level assembly of Dermatophagoides farinae genome and transcriptome reveals two novel allergens Der f 37 and Der f 39.</title>
        <authorList>
            <person name="Chen J."/>
            <person name="Cai Z."/>
            <person name="Fan D."/>
            <person name="Hu J."/>
            <person name="Hou Y."/>
            <person name="He Y."/>
            <person name="Zhang Z."/>
            <person name="Zhao Z."/>
            <person name="Gao P."/>
            <person name="Hu W."/>
            <person name="Sun J."/>
            <person name="Li J."/>
            <person name="Ji K."/>
        </authorList>
    </citation>
    <scope>NUCLEOTIDE SEQUENCE</scope>
    <source>
        <strain evidence="1">JKM2019</strain>
    </source>
</reference>
<accession>A0A9D4P655</accession>
<dbReference type="EMBL" id="SDOV01000002">
    <property type="protein sequence ID" value="KAH7644239.1"/>
    <property type="molecule type" value="Genomic_DNA"/>
</dbReference>
<sequence>MRTSISKLLPEPLGVISRNKIIRSSLQRARSALFKYLLVKSRNNKKFTKTKHQWDINTMKKNLISGKEKYAVLRQDPRNQAYLGAEFLSTLVEEISDRNRKTLRTS</sequence>
<comment type="caution">
    <text evidence="1">The sequence shown here is derived from an EMBL/GenBank/DDBJ whole genome shotgun (WGS) entry which is preliminary data.</text>
</comment>
<gene>
    <name evidence="1" type="ORF">HUG17_6601</name>
</gene>
<proteinExistence type="predicted"/>
<dbReference type="Proteomes" id="UP000828236">
    <property type="component" value="Unassembled WGS sequence"/>
</dbReference>
<organism evidence="1">
    <name type="scientific">Dermatophagoides farinae</name>
    <name type="common">American house dust mite</name>
    <dbReference type="NCBI Taxonomy" id="6954"/>
    <lineage>
        <taxon>Eukaryota</taxon>
        <taxon>Metazoa</taxon>
        <taxon>Ecdysozoa</taxon>
        <taxon>Arthropoda</taxon>
        <taxon>Chelicerata</taxon>
        <taxon>Arachnida</taxon>
        <taxon>Acari</taxon>
        <taxon>Acariformes</taxon>
        <taxon>Sarcoptiformes</taxon>
        <taxon>Astigmata</taxon>
        <taxon>Psoroptidia</taxon>
        <taxon>Analgoidea</taxon>
        <taxon>Pyroglyphidae</taxon>
        <taxon>Dermatophagoidinae</taxon>
        <taxon>Dermatophagoides</taxon>
    </lineage>
</organism>
<evidence type="ECO:0000313" key="1">
    <source>
        <dbReference type="EMBL" id="KAH7644239.1"/>
    </source>
</evidence>
<dbReference type="AlphaFoldDB" id="A0A9D4P655"/>
<name>A0A9D4P655_DERFA</name>
<reference evidence="1" key="1">
    <citation type="submission" date="2020-06" db="EMBL/GenBank/DDBJ databases">
        <authorList>
            <person name="Ji K."/>
            <person name="Li J."/>
        </authorList>
    </citation>
    <scope>NUCLEOTIDE SEQUENCE</scope>
    <source>
        <strain evidence="1">JKM2019</strain>
        <tissue evidence="1">Whole body</tissue>
    </source>
</reference>